<feature type="domain" description="Large ribosomal subunit protein uL6 N-terminal" evidence="4">
    <location>
        <begin position="4"/>
        <end position="48"/>
    </location>
</feature>
<comment type="similarity">
    <text evidence="1">Belongs to the eukaryotic ribosomal protein eL6 family.</text>
</comment>
<sequence length="371" mass="40120">MARSSRNSFLVSGIPRYSRSATYRKKALYKRKRIAVKPAEQAKAEKFKTVQVGGPKNSETRIIPLEKAPKYYPAEDVPKLKVSRKTPRPTKLRQTIIPGSVLILLAGRFRGKRVVFLKQLTSGLLLVTGPYKINGVPLRRVNQAFVVATSTKVDIGTVKLNDVDDQFFKREKAESSTAEGEFFGDDKNGKAYPKTKAAKQKDVDKAILEAVAKVPHLGDYLRSRFSLSKGRGSEEHSVGQAPCGGVDTVGEPKQLALNDTVKIRIAIAGTMTVFFAPTAAGPFVNISAPYVKTTNNQDKKILIPISCWKANITEGSVGVLQAVYKSSDGGVTQYGCADVVIVNVLSADANVIRGGLTLTILAAIISVISGL</sequence>
<dbReference type="GO" id="GO:0022625">
    <property type="term" value="C:cytosolic large ribosomal subunit"/>
    <property type="evidence" value="ECO:0007669"/>
    <property type="project" value="TreeGrafter"/>
</dbReference>
<dbReference type="InterPro" id="IPR000915">
    <property type="entry name" value="60S_ribosomal_eL6"/>
</dbReference>
<dbReference type="InterPro" id="IPR008991">
    <property type="entry name" value="Translation_prot_SH3-like_sf"/>
</dbReference>
<dbReference type="PANTHER" id="PTHR10715">
    <property type="entry name" value="60S RIBOSOMAL PROTEIN L6"/>
    <property type="match status" value="1"/>
</dbReference>
<dbReference type="AlphaFoldDB" id="A0A9N9G4D3"/>
<gene>
    <name evidence="5" type="ORF">PBRASI_LOCUS6378</name>
</gene>
<dbReference type="EMBL" id="CAJVPI010000839">
    <property type="protein sequence ID" value="CAG8576276.1"/>
    <property type="molecule type" value="Genomic_DNA"/>
</dbReference>
<dbReference type="Gene3D" id="2.30.30.30">
    <property type="match status" value="1"/>
</dbReference>
<dbReference type="InterPro" id="IPR014722">
    <property type="entry name" value="Rib_uL2_dom2"/>
</dbReference>
<dbReference type="CDD" id="cd13156">
    <property type="entry name" value="KOW_RPL6"/>
    <property type="match status" value="1"/>
</dbReference>
<evidence type="ECO:0000256" key="2">
    <source>
        <dbReference type="ARBA" id="ARBA00022980"/>
    </source>
</evidence>
<protein>
    <submittedName>
        <fullName evidence="5">6836_t:CDS:1</fullName>
    </submittedName>
</protein>
<keyword evidence="6" id="KW-1185">Reference proteome</keyword>
<reference evidence="5" key="1">
    <citation type="submission" date="2021-06" db="EMBL/GenBank/DDBJ databases">
        <authorList>
            <person name="Kallberg Y."/>
            <person name="Tangrot J."/>
            <person name="Rosling A."/>
        </authorList>
    </citation>
    <scope>NUCLEOTIDE SEQUENCE</scope>
    <source>
        <strain evidence="5">BR232B</strain>
    </source>
</reference>
<accession>A0A9N9G4D3</accession>
<dbReference type="GO" id="GO:0002181">
    <property type="term" value="P:cytoplasmic translation"/>
    <property type="evidence" value="ECO:0007669"/>
    <property type="project" value="TreeGrafter"/>
</dbReference>
<keyword evidence="3" id="KW-0687">Ribonucleoprotein</keyword>
<dbReference type="PANTHER" id="PTHR10715:SF0">
    <property type="entry name" value="LARGE RIBOSOMAL SUBUNIT PROTEIN EL6"/>
    <property type="match status" value="1"/>
</dbReference>
<dbReference type="FunFam" id="2.30.30.30:FF:000014">
    <property type="entry name" value="60S ribosomal protein L6"/>
    <property type="match status" value="1"/>
</dbReference>
<dbReference type="SUPFAM" id="SSF50104">
    <property type="entry name" value="Translation proteins SH3-like domain"/>
    <property type="match status" value="1"/>
</dbReference>
<proteinExistence type="inferred from homology"/>
<evidence type="ECO:0000256" key="1">
    <source>
        <dbReference type="ARBA" id="ARBA00010592"/>
    </source>
</evidence>
<keyword evidence="2" id="KW-0689">Ribosomal protein</keyword>
<evidence type="ECO:0000313" key="6">
    <source>
        <dbReference type="Proteomes" id="UP000789739"/>
    </source>
</evidence>
<evidence type="ECO:0000259" key="4">
    <source>
        <dbReference type="Pfam" id="PF03868"/>
    </source>
</evidence>
<dbReference type="GO" id="GO:0000027">
    <property type="term" value="P:ribosomal large subunit assembly"/>
    <property type="evidence" value="ECO:0007669"/>
    <property type="project" value="TreeGrafter"/>
</dbReference>
<dbReference type="Pfam" id="PF01159">
    <property type="entry name" value="Ribosomal_L6e"/>
    <property type="match status" value="1"/>
</dbReference>
<organism evidence="5 6">
    <name type="scientific">Paraglomus brasilianum</name>
    <dbReference type="NCBI Taxonomy" id="144538"/>
    <lineage>
        <taxon>Eukaryota</taxon>
        <taxon>Fungi</taxon>
        <taxon>Fungi incertae sedis</taxon>
        <taxon>Mucoromycota</taxon>
        <taxon>Glomeromycotina</taxon>
        <taxon>Glomeromycetes</taxon>
        <taxon>Paraglomerales</taxon>
        <taxon>Paraglomeraceae</taxon>
        <taxon>Paraglomus</taxon>
    </lineage>
</organism>
<evidence type="ECO:0000256" key="3">
    <source>
        <dbReference type="ARBA" id="ARBA00023274"/>
    </source>
</evidence>
<dbReference type="InterPro" id="IPR041997">
    <property type="entry name" value="Ribosomal_eL6_KOW"/>
</dbReference>
<dbReference type="Proteomes" id="UP000789739">
    <property type="component" value="Unassembled WGS sequence"/>
</dbReference>
<evidence type="ECO:0000313" key="5">
    <source>
        <dbReference type="EMBL" id="CAG8576276.1"/>
    </source>
</evidence>
<name>A0A9N9G4D3_9GLOM</name>
<comment type="caution">
    <text evidence="5">The sequence shown here is derived from an EMBL/GenBank/DDBJ whole genome shotgun (WGS) entry which is preliminary data.</text>
</comment>
<dbReference type="InterPro" id="IPR005568">
    <property type="entry name" value="Ribosomal_uL6_N"/>
</dbReference>
<dbReference type="Pfam" id="PF03868">
    <property type="entry name" value="Ribosomal_L6e_N"/>
    <property type="match status" value="1"/>
</dbReference>
<dbReference type="GO" id="GO:0003723">
    <property type="term" value="F:RNA binding"/>
    <property type="evidence" value="ECO:0007669"/>
    <property type="project" value="TreeGrafter"/>
</dbReference>
<dbReference type="OrthoDB" id="2436667at2759"/>
<dbReference type="GO" id="GO:0003735">
    <property type="term" value="F:structural constituent of ribosome"/>
    <property type="evidence" value="ECO:0007669"/>
    <property type="project" value="InterPro"/>
</dbReference>